<protein>
    <submittedName>
        <fullName evidence="1">Uncharacterized protein</fullName>
    </submittedName>
</protein>
<comment type="caution">
    <text evidence="1">The sequence shown here is derived from an EMBL/GenBank/DDBJ whole genome shotgun (WGS) entry which is preliminary data.</text>
</comment>
<keyword evidence="2" id="KW-1185">Reference proteome</keyword>
<accession>A0A834I7P2</accession>
<gene>
    <name evidence="1" type="ORF">GWI33_018255</name>
</gene>
<proteinExistence type="predicted"/>
<sequence length="113" mass="12589">MNVGPRGCIKSTNSDWCRNLPRARGPLNPVAVDKRIWSLVNFLRRILLLRPGPVVKRFRQPGTDPGPRSKNAAVEVGVIKRQKNIRIALLINYGGRPVLLTSTFGPHSLKIDT</sequence>
<evidence type="ECO:0000313" key="2">
    <source>
        <dbReference type="Proteomes" id="UP000625711"/>
    </source>
</evidence>
<evidence type="ECO:0000313" key="1">
    <source>
        <dbReference type="EMBL" id="KAF7268647.1"/>
    </source>
</evidence>
<reference evidence="1" key="1">
    <citation type="submission" date="2020-08" db="EMBL/GenBank/DDBJ databases">
        <title>Genome sequencing and assembly of the red palm weevil Rhynchophorus ferrugineus.</title>
        <authorList>
            <person name="Dias G.B."/>
            <person name="Bergman C.M."/>
            <person name="Manee M."/>
        </authorList>
    </citation>
    <scope>NUCLEOTIDE SEQUENCE</scope>
    <source>
        <strain evidence="1">AA-2017</strain>
        <tissue evidence="1">Whole larva</tissue>
    </source>
</reference>
<name>A0A834I7P2_RHYFE</name>
<dbReference type="AlphaFoldDB" id="A0A834I7P2"/>
<dbReference type="EMBL" id="JAACXV010014313">
    <property type="protein sequence ID" value="KAF7268647.1"/>
    <property type="molecule type" value="Genomic_DNA"/>
</dbReference>
<organism evidence="1 2">
    <name type="scientific">Rhynchophorus ferrugineus</name>
    <name type="common">Red palm weevil</name>
    <name type="synonym">Curculio ferrugineus</name>
    <dbReference type="NCBI Taxonomy" id="354439"/>
    <lineage>
        <taxon>Eukaryota</taxon>
        <taxon>Metazoa</taxon>
        <taxon>Ecdysozoa</taxon>
        <taxon>Arthropoda</taxon>
        <taxon>Hexapoda</taxon>
        <taxon>Insecta</taxon>
        <taxon>Pterygota</taxon>
        <taxon>Neoptera</taxon>
        <taxon>Endopterygota</taxon>
        <taxon>Coleoptera</taxon>
        <taxon>Polyphaga</taxon>
        <taxon>Cucujiformia</taxon>
        <taxon>Curculionidae</taxon>
        <taxon>Dryophthorinae</taxon>
        <taxon>Rhynchophorus</taxon>
    </lineage>
</organism>
<dbReference type="Proteomes" id="UP000625711">
    <property type="component" value="Unassembled WGS sequence"/>
</dbReference>